<dbReference type="InterPro" id="IPR003697">
    <property type="entry name" value="Maf-like"/>
</dbReference>
<dbReference type="PANTHER" id="PTHR43213:SF5">
    <property type="entry name" value="BIFUNCTIONAL DTTP_UTP PYROPHOSPHATASE_METHYLTRANSFERASE PROTEIN-RELATED"/>
    <property type="match status" value="1"/>
</dbReference>
<dbReference type="AlphaFoldDB" id="A0A420XHB6"/>
<gene>
    <name evidence="5" type="ORF">DES31_0060</name>
</gene>
<dbReference type="HAMAP" id="MF_00528">
    <property type="entry name" value="Maf"/>
    <property type="match status" value="1"/>
</dbReference>
<protein>
    <recommendedName>
        <fullName evidence="4">dTTP/UTP pyrophosphatase</fullName>
        <shortName evidence="4">dTTPase/UTPase</shortName>
        <ecNumber evidence="4">3.6.1.9</ecNumber>
    </recommendedName>
    <alternativeName>
        <fullName evidence="4">Nucleoside triphosphate pyrophosphatase</fullName>
    </alternativeName>
    <alternativeName>
        <fullName evidence="4">Nucleotide pyrophosphatase</fullName>
        <shortName evidence="4">Nucleotide PPase</shortName>
    </alternativeName>
</protein>
<comment type="similarity">
    <text evidence="4">Belongs to the Maf family. YhdE subfamily.</text>
</comment>
<dbReference type="SUPFAM" id="SSF52972">
    <property type="entry name" value="ITPase-like"/>
    <property type="match status" value="1"/>
</dbReference>
<comment type="subcellular location">
    <subcellularLocation>
        <location evidence="4">Cytoplasm</location>
    </subcellularLocation>
</comment>
<dbReference type="Pfam" id="PF02545">
    <property type="entry name" value="Maf"/>
    <property type="match status" value="1"/>
</dbReference>
<dbReference type="OrthoDB" id="9807767at2"/>
<organism evidence="5 6">
    <name type="scientific">Otariodibacter oris</name>
    <dbReference type="NCBI Taxonomy" id="1032623"/>
    <lineage>
        <taxon>Bacteria</taxon>
        <taxon>Pseudomonadati</taxon>
        <taxon>Pseudomonadota</taxon>
        <taxon>Gammaproteobacteria</taxon>
        <taxon>Pasteurellales</taxon>
        <taxon>Pasteurellaceae</taxon>
        <taxon>Otariodibacter</taxon>
    </lineage>
</organism>
<evidence type="ECO:0000256" key="1">
    <source>
        <dbReference type="ARBA" id="ARBA00001968"/>
    </source>
</evidence>
<dbReference type="PANTHER" id="PTHR43213">
    <property type="entry name" value="BIFUNCTIONAL DTTP/UTP PYROPHOSPHATASE/METHYLTRANSFERASE PROTEIN-RELATED"/>
    <property type="match status" value="1"/>
</dbReference>
<comment type="caution">
    <text evidence="4">Lacks conserved residue(s) required for the propagation of feature annotation.</text>
</comment>
<accession>A0A420XHB6</accession>
<dbReference type="GO" id="GO:0009117">
    <property type="term" value="P:nucleotide metabolic process"/>
    <property type="evidence" value="ECO:0007669"/>
    <property type="project" value="UniProtKB-KW"/>
</dbReference>
<evidence type="ECO:0000313" key="6">
    <source>
        <dbReference type="Proteomes" id="UP000280099"/>
    </source>
</evidence>
<dbReference type="Gene3D" id="3.90.950.10">
    <property type="match status" value="1"/>
</dbReference>
<keyword evidence="3 4" id="KW-0546">Nucleotide metabolism</keyword>
<keyword evidence="2 4" id="KW-0378">Hydrolase</keyword>
<name>A0A420XHB6_9PAST</name>
<evidence type="ECO:0000256" key="2">
    <source>
        <dbReference type="ARBA" id="ARBA00022801"/>
    </source>
</evidence>
<comment type="catalytic activity">
    <reaction evidence="4">
        <text>UTP + H2O = UMP + diphosphate + H(+)</text>
        <dbReference type="Rhea" id="RHEA:29395"/>
        <dbReference type="ChEBI" id="CHEBI:15377"/>
        <dbReference type="ChEBI" id="CHEBI:15378"/>
        <dbReference type="ChEBI" id="CHEBI:33019"/>
        <dbReference type="ChEBI" id="CHEBI:46398"/>
        <dbReference type="ChEBI" id="CHEBI:57865"/>
        <dbReference type="EC" id="3.6.1.9"/>
    </reaction>
</comment>
<dbReference type="EC" id="3.6.1.9" evidence="4"/>
<comment type="cofactor">
    <cofactor evidence="1 4">
        <name>a divalent metal cation</name>
        <dbReference type="ChEBI" id="CHEBI:60240"/>
    </cofactor>
</comment>
<feature type="active site" description="Proton acceptor" evidence="4">
    <location>
        <position position="74"/>
    </location>
</feature>
<evidence type="ECO:0000256" key="3">
    <source>
        <dbReference type="ARBA" id="ARBA00023080"/>
    </source>
</evidence>
<dbReference type="PIRSF" id="PIRSF006305">
    <property type="entry name" value="Maf"/>
    <property type="match status" value="1"/>
</dbReference>
<evidence type="ECO:0000313" key="5">
    <source>
        <dbReference type="EMBL" id="RKR76754.1"/>
    </source>
</evidence>
<dbReference type="CDD" id="cd00555">
    <property type="entry name" value="Maf"/>
    <property type="match status" value="1"/>
</dbReference>
<reference evidence="5 6" key="1">
    <citation type="submission" date="2018-10" db="EMBL/GenBank/DDBJ databases">
        <title>Genomic Encyclopedia of Type Strains, Phase IV (KMG-IV): sequencing the most valuable type-strain genomes for metagenomic binning, comparative biology and taxonomic classification.</title>
        <authorList>
            <person name="Goeker M."/>
        </authorList>
    </citation>
    <scope>NUCLEOTIDE SEQUENCE [LARGE SCALE GENOMIC DNA]</scope>
    <source>
        <strain evidence="5 6">DSM 23800</strain>
    </source>
</reference>
<feature type="site" description="Important for substrate specificity" evidence="4">
    <location>
        <position position="75"/>
    </location>
</feature>
<keyword evidence="4" id="KW-0963">Cytoplasm</keyword>
<dbReference type="GO" id="GO:0036218">
    <property type="term" value="F:dTTP diphosphatase activity"/>
    <property type="evidence" value="ECO:0007669"/>
    <property type="project" value="RHEA"/>
</dbReference>
<keyword evidence="6" id="KW-1185">Reference proteome</keyword>
<dbReference type="NCBIfam" id="TIGR00172">
    <property type="entry name" value="maf"/>
    <property type="match status" value="1"/>
</dbReference>
<dbReference type="InterPro" id="IPR029001">
    <property type="entry name" value="ITPase-like_fam"/>
</dbReference>
<proteinExistence type="inferred from homology"/>
<dbReference type="Proteomes" id="UP000280099">
    <property type="component" value="Unassembled WGS sequence"/>
</dbReference>
<dbReference type="GO" id="GO:0036221">
    <property type="term" value="F:UTP diphosphatase activity"/>
    <property type="evidence" value="ECO:0007669"/>
    <property type="project" value="RHEA"/>
</dbReference>
<feature type="site" description="Important for substrate specificity" evidence="4">
    <location>
        <position position="157"/>
    </location>
</feature>
<feature type="site" description="Important for substrate specificity" evidence="4">
    <location>
        <position position="12"/>
    </location>
</feature>
<comment type="catalytic activity">
    <reaction evidence="4">
        <text>dTTP + H2O = dTMP + diphosphate + H(+)</text>
        <dbReference type="Rhea" id="RHEA:28534"/>
        <dbReference type="ChEBI" id="CHEBI:15377"/>
        <dbReference type="ChEBI" id="CHEBI:15378"/>
        <dbReference type="ChEBI" id="CHEBI:33019"/>
        <dbReference type="ChEBI" id="CHEBI:37568"/>
        <dbReference type="ChEBI" id="CHEBI:63528"/>
        <dbReference type="EC" id="3.6.1.9"/>
    </reaction>
</comment>
<evidence type="ECO:0000256" key="4">
    <source>
        <dbReference type="HAMAP-Rule" id="MF_00528"/>
    </source>
</evidence>
<comment type="function">
    <text evidence="4">Nucleoside triphosphate pyrophosphatase that hydrolyzes dTTP and UTP. May have a dual role in cell division arrest and in preventing the incorporation of modified nucleotides into cellular nucleic acids.</text>
</comment>
<dbReference type="GO" id="GO:0005737">
    <property type="term" value="C:cytoplasm"/>
    <property type="evidence" value="ECO:0007669"/>
    <property type="project" value="UniProtKB-SubCell"/>
</dbReference>
<dbReference type="RefSeq" id="WP_121120843.1">
    <property type="nucleotide sequence ID" value="NZ_CP016604.1"/>
</dbReference>
<comment type="caution">
    <text evidence="5">The sequence shown here is derived from an EMBL/GenBank/DDBJ whole genome shotgun (WGS) entry which is preliminary data.</text>
</comment>
<sequence length="196" mass="21402">MKPIYLASNSPRRWELLQQLGLDLHSLQSEIDETPYPNEEAKAYCLRVAIEKNKAAQAVRSAKNLANFPILTADTTVSIDQMILGKPKDKDEAYSMLKRLSGKTHQVFTAVCVSDGEQQYSCVQTSEVTFKVLSDQEINAYIATGQPMDKAGSYGIQGIGGCFISHLSGSFTGVMGLPMYETADLLKQCGIAVLGK</sequence>
<dbReference type="EMBL" id="RBJC01000004">
    <property type="protein sequence ID" value="RKR76754.1"/>
    <property type="molecule type" value="Genomic_DNA"/>
</dbReference>